<comment type="caution">
    <text evidence="5">The sequence shown here is derived from an EMBL/GenBank/DDBJ whole genome shotgun (WGS) entry which is preliminary data.</text>
</comment>
<name>A0AAJ0CXS6_9HYPO</name>
<evidence type="ECO:0000313" key="6">
    <source>
        <dbReference type="Proteomes" id="UP001251528"/>
    </source>
</evidence>
<evidence type="ECO:0000256" key="3">
    <source>
        <dbReference type="RuleBase" id="RU000363"/>
    </source>
</evidence>
<comment type="similarity">
    <text evidence="1 3">Belongs to the short-chain dehydrogenases/reductases (SDR) family.</text>
</comment>
<dbReference type="AlphaFoldDB" id="A0AAJ0CXS6"/>
<dbReference type="Gene3D" id="3.40.50.720">
    <property type="entry name" value="NAD(P)-binding Rossmann-like Domain"/>
    <property type="match status" value="1"/>
</dbReference>
<proteinExistence type="inferred from homology"/>
<dbReference type="InterPro" id="IPR002347">
    <property type="entry name" value="SDR_fam"/>
</dbReference>
<keyword evidence="6" id="KW-1185">Reference proteome</keyword>
<dbReference type="PANTHER" id="PTHR43976">
    <property type="entry name" value="SHORT CHAIN DEHYDROGENASE"/>
    <property type="match status" value="1"/>
</dbReference>
<accession>A0AAJ0CXS6</accession>
<reference evidence="5" key="1">
    <citation type="submission" date="2023-06" db="EMBL/GenBank/DDBJ databases">
        <title>Conoideocrella luteorostrata (Hypocreales: Clavicipitaceae), a potential biocontrol fungus for elongate hemlock scale in United States Christmas tree production areas.</title>
        <authorList>
            <person name="Barrett H."/>
            <person name="Lovett B."/>
            <person name="Macias A.M."/>
            <person name="Stajich J.E."/>
            <person name="Kasson M.T."/>
        </authorList>
    </citation>
    <scope>NUCLEOTIDE SEQUENCE</scope>
    <source>
        <strain evidence="5">ARSEF 14590</strain>
    </source>
</reference>
<dbReference type="GO" id="GO:0016491">
    <property type="term" value="F:oxidoreductase activity"/>
    <property type="evidence" value="ECO:0007669"/>
    <property type="project" value="UniProtKB-KW"/>
</dbReference>
<evidence type="ECO:0000256" key="2">
    <source>
        <dbReference type="ARBA" id="ARBA00023002"/>
    </source>
</evidence>
<dbReference type="EMBL" id="JASWJB010000015">
    <property type="protein sequence ID" value="KAK2612483.1"/>
    <property type="molecule type" value="Genomic_DNA"/>
</dbReference>
<dbReference type="PRINTS" id="PR00081">
    <property type="entry name" value="GDHRDH"/>
</dbReference>
<gene>
    <name evidence="5" type="ORF">QQS21_001421</name>
</gene>
<dbReference type="InterPro" id="IPR051911">
    <property type="entry name" value="SDR_oxidoreductase"/>
</dbReference>
<sequence length="292" mass="30864">MSAPVWLITGSSNGLGLALVLRVLQAGHKVIGSVRNKTTAAAAVEQIEKAGGSVIEMDMTESKSSITAKVQAVGRIDYLVNNAGYSILAPCEEITEKEATLQINTNFFGPLYTLQAALPGMRTQKSGTIVNVSSVAARDPLAACSLYAASKAALEAASESLAKEVAPHNIRVLIVEPGNFRTNFVSALADASPDPAAVPAHYDDPVGVIMRKFLTVHGKQIGDPDKAVDRIFEAVTGEGLAGHLAGNVLRLVLGNDALNRIKAHMDKSLHELSQQEETAISTDFAPQTRQEV</sequence>
<keyword evidence="4" id="KW-0732">Signal</keyword>
<protein>
    <submittedName>
        <fullName evidence="5">Uncharacterized protein</fullName>
    </submittedName>
</protein>
<evidence type="ECO:0000313" key="5">
    <source>
        <dbReference type="EMBL" id="KAK2612483.1"/>
    </source>
</evidence>
<feature type="chain" id="PRO_5042515942" evidence="4">
    <location>
        <begin position="19"/>
        <end position="292"/>
    </location>
</feature>
<dbReference type="Proteomes" id="UP001251528">
    <property type="component" value="Unassembled WGS sequence"/>
</dbReference>
<evidence type="ECO:0000256" key="4">
    <source>
        <dbReference type="SAM" id="SignalP"/>
    </source>
</evidence>
<dbReference type="PANTHER" id="PTHR43976:SF16">
    <property type="entry name" value="SHORT-CHAIN DEHYDROGENASE_REDUCTASE FAMILY PROTEIN"/>
    <property type="match status" value="1"/>
</dbReference>
<dbReference type="SUPFAM" id="SSF51735">
    <property type="entry name" value="NAD(P)-binding Rossmann-fold domains"/>
    <property type="match status" value="1"/>
</dbReference>
<organism evidence="5 6">
    <name type="scientific">Conoideocrella luteorostrata</name>
    <dbReference type="NCBI Taxonomy" id="1105319"/>
    <lineage>
        <taxon>Eukaryota</taxon>
        <taxon>Fungi</taxon>
        <taxon>Dikarya</taxon>
        <taxon>Ascomycota</taxon>
        <taxon>Pezizomycotina</taxon>
        <taxon>Sordariomycetes</taxon>
        <taxon>Hypocreomycetidae</taxon>
        <taxon>Hypocreales</taxon>
        <taxon>Clavicipitaceae</taxon>
        <taxon>Conoideocrella</taxon>
    </lineage>
</organism>
<keyword evidence="2" id="KW-0560">Oxidoreductase</keyword>
<dbReference type="Pfam" id="PF00106">
    <property type="entry name" value="adh_short"/>
    <property type="match status" value="1"/>
</dbReference>
<dbReference type="PRINTS" id="PR00080">
    <property type="entry name" value="SDRFAMILY"/>
</dbReference>
<evidence type="ECO:0000256" key="1">
    <source>
        <dbReference type="ARBA" id="ARBA00006484"/>
    </source>
</evidence>
<feature type="signal peptide" evidence="4">
    <location>
        <begin position="1"/>
        <end position="18"/>
    </location>
</feature>
<dbReference type="InterPro" id="IPR036291">
    <property type="entry name" value="NAD(P)-bd_dom_sf"/>
</dbReference>